<reference evidence="2" key="2">
    <citation type="submission" date="2016-02" db="EMBL/GenBank/DDBJ databases">
        <title>Genome sequencing of Aspergillus luchuensis NBRC 4314.</title>
        <authorList>
            <person name="Yamada O."/>
        </authorList>
    </citation>
    <scope>NUCLEOTIDE SEQUENCE [LARGE SCALE GENOMIC DNA]</scope>
    <source>
        <strain evidence="2">RIB 2604</strain>
    </source>
</reference>
<reference evidence="1 2" key="1">
    <citation type="journal article" date="2016" name="DNA Res.">
        <title>Genome sequence of Aspergillus luchuensis NBRC 4314.</title>
        <authorList>
            <person name="Yamada O."/>
            <person name="Machida M."/>
            <person name="Hosoyama A."/>
            <person name="Goto M."/>
            <person name="Takahashi T."/>
            <person name="Futagami T."/>
            <person name="Yamagata Y."/>
            <person name="Takeuchi M."/>
            <person name="Kobayashi T."/>
            <person name="Koike H."/>
            <person name="Abe K."/>
            <person name="Asai K."/>
            <person name="Arita M."/>
            <person name="Fujita N."/>
            <person name="Fukuda K."/>
            <person name="Higa K."/>
            <person name="Horikawa H."/>
            <person name="Ishikawa T."/>
            <person name="Jinno K."/>
            <person name="Kato Y."/>
            <person name="Kirimura K."/>
            <person name="Mizutani O."/>
            <person name="Nakasone K."/>
            <person name="Sano M."/>
            <person name="Shiraishi Y."/>
            <person name="Tsukahara M."/>
            <person name="Gomi K."/>
        </authorList>
    </citation>
    <scope>NUCLEOTIDE SEQUENCE [LARGE SCALE GENOMIC DNA]</scope>
    <source>
        <strain evidence="1 2">RIB 2604</strain>
    </source>
</reference>
<dbReference type="Proteomes" id="UP000075230">
    <property type="component" value="Unassembled WGS sequence"/>
</dbReference>
<gene>
    <name evidence="1" type="ORF">RIB2604_03700720</name>
</gene>
<evidence type="ECO:0000313" key="1">
    <source>
        <dbReference type="EMBL" id="GAT30864.1"/>
    </source>
</evidence>
<comment type="caution">
    <text evidence="1">The sequence shown here is derived from an EMBL/GenBank/DDBJ whole genome shotgun (WGS) entry which is preliminary data.</text>
</comment>
<protein>
    <submittedName>
        <fullName evidence="1">tRNA pseudouridine synthase</fullName>
    </submittedName>
</protein>
<accession>A0A146FYY6</accession>
<proteinExistence type="predicted"/>
<dbReference type="AlphaFoldDB" id="A0A146FYY6"/>
<evidence type="ECO:0000313" key="2">
    <source>
        <dbReference type="Proteomes" id="UP000075230"/>
    </source>
</evidence>
<organism evidence="1 2">
    <name type="scientific">Aspergillus kawachii</name>
    <name type="common">White koji mold</name>
    <name type="synonym">Aspergillus awamori var. kawachi</name>
    <dbReference type="NCBI Taxonomy" id="1069201"/>
    <lineage>
        <taxon>Eukaryota</taxon>
        <taxon>Fungi</taxon>
        <taxon>Dikarya</taxon>
        <taxon>Ascomycota</taxon>
        <taxon>Pezizomycotina</taxon>
        <taxon>Eurotiomycetes</taxon>
        <taxon>Eurotiomycetidae</taxon>
        <taxon>Eurotiales</taxon>
        <taxon>Aspergillaceae</taxon>
        <taxon>Aspergillus</taxon>
        <taxon>Aspergillus subgen. Circumdati</taxon>
    </lineage>
</organism>
<dbReference type="EMBL" id="BCWF01000036">
    <property type="protein sequence ID" value="GAT30864.1"/>
    <property type="molecule type" value="Genomic_DNA"/>
</dbReference>
<name>A0A146FYY6_ASPKA</name>
<sequence>MASRWLTTGSRYRTSVLTARCLSVTKLATELLHVSEKRRLGAKCAIRTAVRRKVCSPKKTKQLTLVTARLISGNSRQCTEPDYIVSSGVCNNF</sequence>